<evidence type="ECO:0000313" key="4">
    <source>
        <dbReference type="Proteomes" id="UP000190092"/>
    </source>
</evidence>
<dbReference type="PANTHER" id="PTHR45947:SF3">
    <property type="entry name" value="SULFOQUINOVOSYL TRANSFERASE SQD2"/>
    <property type="match status" value="1"/>
</dbReference>
<dbReference type="SUPFAM" id="SSF53756">
    <property type="entry name" value="UDP-Glycosyltransferase/glycogen phosphorylase"/>
    <property type="match status" value="1"/>
</dbReference>
<keyword evidence="3" id="KW-0808">Transferase</keyword>
<evidence type="ECO:0000313" key="3">
    <source>
        <dbReference type="EMBL" id="SJZ81861.1"/>
    </source>
</evidence>
<accession>A0A1T4NRG1</accession>
<dbReference type="GO" id="GO:0016757">
    <property type="term" value="F:glycosyltransferase activity"/>
    <property type="evidence" value="ECO:0007669"/>
    <property type="project" value="TreeGrafter"/>
</dbReference>
<dbReference type="EMBL" id="FUWJ01000002">
    <property type="protein sequence ID" value="SJZ81861.1"/>
    <property type="molecule type" value="Genomic_DNA"/>
</dbReference>
<dbReference type="Gene3D" id="3.40.50.2000">
    <property type="entry name" value="Glycogen Phosphorylase B"/>
    <property type="match status" value="2"/>
</dbReference>
<dbReference type="InterPro" id="IPR001296">
    <property type="entry name" value="Glyco_trans_1"/>
</dbReference>
<dbReference type="AlphaFoldDB" id="A0A1T4NRG1"/>
<dbReference type="STRING" id="225324.SAMN02745126_02413"/>
<evidence type="ECO:0000259" key="2">
    <source>
        <dbReference type="Pfam" id="PF13439"/>
    </source>
</evidence>
<name>A0A1T4NRG1_9HYPH</name>
<dbReference type="Pfam" id="PF00534">
    <property type="entry name" value="Glycos_transf_1"/>
    <property type="match status" value="1"/>
</dbReference>
<evidence type="ECO:0000259" key="1">
    <source>
        <dbReference type="Pfam" id="PF00534"/>
    </source>
</evidence>
<feature type="domain" description="Glycosyltransferase subfamily 4-like N-terminal" evidence="2">
    <location>
        <begin position="18"/>
        <end position="170"/>
    </location>
</feature>
<dbReference type="RefSeq" id="WP_085934103.1">
    <property type="nucleotide sequence ID" value="NZ_FUWJ01000002.1"/>
</dbReference>
<feature type="domain" description="Glycosyl transferase family 1" evidence="1">
    <location>
        <begin position="186"/>
        <end position="350"/>
    </location>
</feature>
<keyword evidence="4" id="KW-1185">Reference proteome</keyword>
<dbReference type="Pfam" id="PF13439">
    <property type="entry name" value="Glyco_transf_4"/>
    <property type="match status" value="1"/>
</dbReference>
<dbReference type="Proteomes" id="UP000190092">
    <property type="component" value="Unassembled WGS sequence"/>
</dbReference>
<protein>
    <submittedName>
        <fullName evidence="3">Glycosyltransferase involved in cell wall bisynthesis</fullName>
    </submittedName>
</protein>
<dbReference type="InterPro" id="IPR050194">
    <property type="entry name" value="Glycosyltransferase_grp1"/>
</dbReference>
<organism evidence="3 4">
    <name type="scientific">Enhydrobacter aerosaccus</name>
    <dbReference type="NCBI Taxonomy" id="225324"/>
    <lineage>
        <taxon>Bacteria</taxon>
        <taxon>Pseudomonadati</taxon>
        <taxon>Pseudomonadota</taxon>
        <taxon>Alphaproteobacteria</taxon>
        <taxon>Hyphomicrobiales</taxon>
        <taxon>Enhydrobacter</taxon>
    </lineage>
</organism>
<dbReference type="OrthoDB" id="5147801at2"/>
<dbReference type="PANTHER" id="PTHR45947">
    <property type="entry name" value="SULFOQUINOVOSYL TRANSFERASE SQD2"/>
    <property type="match status" value="1"/>
</dbReference>
<dbReference type="InterPro" id="IPR028098">
    <property type="entry name" value="Glyco_trans_4-like_N"/>
</dbReference>
<reference evidence="4" key="1">
    <citation type="submission" date="2017-02" db="EMBL/GenBank/DDBJ databases">
        <authorList>
            <person name="Varghese N."/>
            <person name="Submissions S."/>
        </authorList>
    </citation>
    <scope>NUCLEOTIDE SEQUENCE [LARGE SCALE GENOMIC DNA]</scope>
    <source>
        <strain evidence="4">ATCC 27094</strain>
    </source>
</reference>
<gene>
    <name evidence="3" type="ORF">SAMN02745126_02413</name>
</gene>
<proteinExistence type="predicted"/>
<sequence length="375" mass="40075">MPAPKLLQIVPSLSGSIGRATLDTAQAVIAAGGTAVVASPGGTMVADLLRLRASHLELPAAGHPLWARLNLPARLAASVRQLDLDLIHARSPLTAWIAGAVARRLRTKWIATLHQPFLASNLLASHIERQQLRADGLIAVSEHVASDLRHRLPESSDRLDVIPTGVNLHRFDPAVVRADRVIKLAAQLRVPDGAHVVLYPGRFVQDRGQKLLVDAIGKLGRDDVFCLFLGSTSTPMALEKDLERAIETAGLNGKVQIGPYVDDMPAAYMLADVVVTTGGARQGFSRVMIEAQAMGRPVVCEQGGGAAEAIVEGITGWTAPEGDPAGFAEAIGAALSLSVERRAELARAGQDNVRARYSLAEANMRLLQFYERLRP</sequence>